<dbReference type="Pfam" id="PF00753">
    <property type="entry name" value="Lactamase_B"/>
    <property type="match status" value="1"/>
</dbReference>
<dbReference type="Gene3D" id="3.60.15.10">
    <property type="entry name" value="Ribonuclease Z/Hydroxyacylglutathione hydrolase-like"/>
    <property type="match status" value="1"/>
</dbReference>
<comment type="caution">
    <text evidence="2">The sequence shown here is derived from an EMBL/GenBank/DDBJ whole genome shotgun (WGS) entry which is preliminary data.</text>
</comment>
<sequence>MEAALAQEQDPRLRRDLTAYLNEMRQVANALPILTLRLPDVTFEQRLVFAGSKRAAVLLTFGGGHSPSDAFLYFPEEGLAFMSDLIQVDFHPAMHDGDPGEWLQILARVEALQLNTIVPGHGPVCSGQAIGQLAQYIQVLAQMVEDAGSLEELLVQDMPAFCASWQAAPIFKENLEFLYQRAHNL</sequence>
<dbReference type="SUPFAM" id="SSF56281">
    <property type="entry name" value="Metallo-hydrolase/oxidoreductase"/>
    <property type="match status" value="1"/>
</dbReference>
<dbReference type="AlphaFoldDB" id="A0A402AX99"/>
<proteinExistence type="predicted"/>
<name>A0A402AX99_9CHLR</name>
<protein>
    <recommendedName>
        <fullName evidence="1">Metallo-beta-lactamase domain-containing protein</fullName>
    </recommendedName>
</protein>
<evidence type="ECO:0000259" key="1">
    <source>
        <dbReference type="Pfam" id="PF00753"/>
    </source>
</evidence>
<dbReference type="InterPro" id="IPR036866">
    <property type="entry name" value="RibonucZ/Hydroxyglut_hydro"/>
</dbReference>
<gene>
    <name evidence="2" type="ORF">KDK_74990</name>
</gene>
<dbReference type="EMBL" id="BIFS01000002">
    <property type="protein sequence ID" value="GCE23699.1"/>
    <property type="molecule type" value="Genomic_DNA"/>
</dbReference>
<dbReference type="InterPro" id="IPR001279">
    <property type="entry name" value="Metallo-B-lactamas"/>
</dbReference>
<dbReference type="Proteomes" id="UP000287188">
    <property type="component" value="Unassembled WGS sequence"/>
</dbReference>
<evidence type="ECO:0000313" key="2">
    <source>
        <dbReference type="EMBL" id="GCE23699.1"/>
    </source>
</evidence>
<keyword evidence="3" id="KW-1185">Reference proteome</keyword>
<accession>A0A402AX99</accession>
<feature type="domain" description="Metallo-beta-lactamase" evidence="1">
    <location>
        <begin position="29"/>
        <end position="121"/>
    </location>
</feature>
<reference evidence="3" key="1">
    <citation type="submission" date="2018-12" db="EMBL/GenBank/DDBJ databases">
        <title>Tengunoibacter tsumagoiensis gen. nov., sp. nov., Dictyobacter kobayashii sp. nov., D. alpinus sp. nov., and D. joshuensis sp. nov. and description of Dictyobacteraceae fam. nov. within the order Ktedonobacterales isolated from Tengu-no-mugimeshi.</title>
        <authorList>
            <person name="Wang C.M."/>
            <person name="Zheng Y."/>
            <person name="Sakai Y."/>
            <person name="Toyoda A."/>
            <person name="Minakuchi Y."/>
            <person name="Abe K."/>
            <person name="Yokota A."/>
            <person name="Yabe S."/>
        </authorList>
    </citation>
    <scope>NUCLEOTIDE SEQUENCE [LARGE SCALE GENOMIC DNA]</scope>
    <source>
        <strain evidence="3">Uno11</strain>
    </source>
</reference>
<evidence type="ECO:0000313" key="3">
    <source>
        <dbReference type="Proteomes" id="UP000287188"/>
    </source>
</evidence>
<organism evidence="2 3">
    <name type="scientific">Dictyobacter kobayashii</name>
    <dbReference type="NCBI Taxonomy" id="2014872"/>
    <lineage>
        <taxon>Bacteria</taxon>
        <taxon>Bacillati</taxon>
        <taxon>Chloroflexota</taxon>
        <taxon>Ktedonobacteria</taxon>
        <taxon>Ktedonobacterales</taxon>
        <taxon>Dictyobacteraceae</taxon>
        <taxon>Dictyobacter</taxon>
    </lineage>
</organism>